<reference evidence="3" key="1">
    <citation type="journal article" date="2015" name="Nature">
        <title>Complex archaea that bridge the gap between prokaryotes and eukaryotes.</title>
        <authorList>
            <person name="Spang A."/>
            <person name="Saw J.H."/>
            <person name="Jorgensen S.L."/>
            <person name="Zaremba-Niedzwiedzka K."/>
            <person name="Martijn J."/>
            <person name="Lind A.E."/>
            <person name="van Eijk R."/>
            <person name="Schleper C."/>
            <person name="Guy L."/>
            <person name="Ettema T.J."/>
        </authorList>
    </citation>
    <scope>NUCLEOTIDE SEQUENCE</scope>
</reference>
<feature type="domain" description="Formamidopyrimidine-DNA glycosylase catalytic" evidence="2">
    <location>
        <begin position="1"/>
        <end position="39"/>
    </location>
</feature>
<dbReference type="InterPro" id="IPR012319">
    <property type="entry name" value="FPG_cat"/>
</dbReference>
<accession>A0A0F9JW43</accession>
<comment type="caution">
    <text evidence="3">The sequence shown here is derived from an EMBL/GenBank/DDBJ whole genome shotgun (WGS) entry which is preliminary data.</text>
</comment>
<dbReference type="GO" id="GO:0008270">
    <property type="term" value="F:zinc ion binding"/>
    <property type="evidence" value="ECO:0007669"/>
    <property type="project" value="InterPro"/>
</dbReference>
<sequence length="160" mass="18835">MPELPEVETFKRYLDRTSLKLLIKGVVVSDNRVLKVEESYLKNSLHLLKTDDSILQKPDENETREREIEKEKRKIELEKVEEALKKTKQVKFLVNAEELVDIKKYAIISNQTQSEFIRSSIREKIRSLGEDSDPPGKEAKGERLRLEELQKIRNMLERLD</sequence>
<gene>
    <name evidence="3" type="ORF">LCGC14_1478730</name>
</gene>
<evidence type="ECO:0000313" key="3">
    <source>
        <dbReference type="EMBL" id="KKM66686.1"/>
    </source>
</evidence>
<dbReference type="AlphaFoldDB" id="A0A0F9JW43"/>
<dbReference type="SUPFAM" id="SSF81624">
    <property type="entry name" value="N-terminal domain of MutM-like DNA repair proteins"/>
    <property type="match status" value="1"/>
</dbReference>
<protein>
    <recommendedName>
        <fullName evidence="2">Formamidopyrimidine-DNA glycosylase catalytic domain-containing protein</fullName>
    </recommendedName>
</protein>
<keyword evidence="1" id="KW-0175">Coiled coil</keyword>
<evidence type="ECO:0000259" key="2">
    <source>
        <dbReference type="Pfam" id="PF01149"/>
    </source>
</evidence>
<dbReference type="InterPro" id="IPR035937">
    <property type="entry name" value="FPG_N"/>
</dbReference>
<dbReference type="GO" id="GO:0003906">
    <property type="term" value="F:DNA-(apurinic or apyrimidinic site) endonuclease activity"/>
    <property type="evidence" value="ECO:0007669"/>
    <property type="project" value="InterPro"/>
</dbReference>
<dbReference type="Gene3D" id="3.20.190.10">
    <property type="entry name" value="MutM-like, N-terminal"/>
    <property type="match status" value="1"/>
</dbReference>
<feature type="coiled-coil region" evidence="1">
    <location>
        <begin position="61"/>
        <end position="90"/>
    </location>
</feature>
<dbReference type="GO" id="GO:0006284">
    <property type="term" value="P:base-excision repair"/>
    <property type="evidence" value="ECO:0007669"/>
    <property type="project" value="InterPro"/>
</dbReference>
<evidence type="ECO:0000256" key="1">
    <source>
        <dbReference type="SAM" id="Coils"/>
    </source>
</evidence>
<dbReference type="GO" id="GO:0019104">
    <property type="term" value="F:DNA N-glycosylase activity"/>
    <property type="evidence" value="ECO:0007669"/>
    <property type="project" value="InterPro"/>
</dbReference>
<proteinExistence type="predicted"/>
<dbReference type="Pfam" id="PF01149">
    <property type="entry name" value="Fapy_DNA_glyco"/>
    <property type="match status" value="1"/>
</dbReference>
<organism evidence="3">
    <name type="scientific">marine sediment metagenome</name>
    <dbReference type="NCBI Taxonomy" id="412755"/>
    <lineage>
        <taxon>unclassified sequences</taxon>
        <taxon>metagenomes</taxon>
        <taxon>ecological metagenomes</taxon>
    </lineage>
</organism>
<dbReference type="EMBL" id="LAZR01010482">
    <property type="protein sequence ID" value="KKM66686.1"/>
    <property type="molecule type" value="Genomic_DNA"/>
</dbReference>
<name>A0A0F9JW43_9ZZZZ</name>